<dbReference type="PANTHER" id="PTHR24369">
    <property type="entry name" value="ANTIGEN BSP, PUTATIVE-RELATED"/>
    <property type="match status" value="1"/>
</dbReference>
<dbReference type="AlphaFoldDB" id="A0A4U5V297"/>
<keyword evidence="3" id="KW-0677">Repeat</keyword>
<dbReference type="Gene3D" id="3.80.10.10">
    <property type="entry name" value="Ribonuclease Inhibitor"/>
    <property type="match status" value="2"/>
</dbReference>
<dbReference type="SUPFAM" id="SSF52058">
    <property type="entry name" value="L domain-like"/>
    <property type="match status" value="1"/>
</dbReference>
<gene>
    <name evidence="5" type="ORF">D9C73_013392</name>
</gene>
<evidence type="ECO:0000256" key="3">
    <source>
        <dbReference type="ARBA" id="ARBA00022737"/>
    </source>
</evidence>
<keyword evidence="1" id="KW-0433">Leucine-rich repeat</keyword>
<organism evidence="5 6">
    <name type="scientific">Collichthys lucidus</name>
    <name type="common">Big head croaker</name>
    <name type="synonym">Sciaena lucida</name>
    <dbReference type="NCBI Taxonomy" id="240159"/>
    <lineage>
        <taxon>Eukaryota</taxon>
        <taxon>Metazoa</taxon>
        <taxon>Chordata</taxon>
        <taxon>Craniata</taxon>
        <taxon>Vertebrata</taxon>
        <taxon>Euteleostomi</taxon>
        <taxon>Actinopterygii</taxon>
        <taxon>Neopterygii</taxon>
        <taxon>Teleostei</taxon>
        <taxon>Neoteleostei</taxon>
        <taxon>Acanthomorphata</taxon>
        <taxon>Eupercaria</taxon>
        <taxon>Sciaenidae</taxon>
        <taxon>Collichthys</taxon>
    </lineage>
</organism>
<dbReference type="InterPro" id="IPR003591">
    <property type="entry name" value="Leu-rich_rpt_typical-subtyp"/>
</dbReference>
<protein>
    <submittedName>
        <fullName evidence="5">Leucine-rich repeat-containing protein 53</fullName>
    </submittedName>
</protein>
<dbReference type="PANTHER" id="PTHR24369:SF213">
    <property type="entry name" value="INSULIN LIKE GROWTH FACTOR BINDING PROTEIN ACID LABILE SUBUNIT"/>
    <property type="match status" value="1"/>
</dbReference>
<dbReference type="STRING" id="240159.A0A4U5V297"/>
<name>A0A4U5V297_COLLU</name>
<dbReference type="Proteomes" id="UP000298787">
    <property type="component" value="Chromosome 12"/>
</dbReference>
<accession>A0A4U5V297</accession>
<evidence type="ECO:0000256" key="2">
    <source>
        <dbReference type="ARBA" id="ARBA00022729"/>
    </source>
</evidence>
<dbReference type="PROSITE" id="PS51450">
    <property type="entry name" value="LRR"/>
    <property type="match status" value="2"/>
</dbReference>
<dbReference type="InterPro" id="IPR050541">
    <property type="entry name" value="LRR_TM_domain-containing"/>
</dbReference>
<dbReference type="SMART" id="SM00082">
    <property type="entry name" value="LRRCT"/>
    <property type="match status" value="1"/>
</dbReference>
<dbReference type="EMBL" id="CM014089">
    <property type="protein sequence ID" value="TKS80375.1"/>
    <property type="molecule type" value="Genomic_DNA"/>
</dbReference>
<evidence type="ECO:0000256" key="1">
    <source>
        <dbReference type="ARBA" id="ARBA00022614"/>
    </source>
</evidence>
<dbReference type="SMART" id="SM00369">
    <property type="entry name" value="LRR_TYP"/>
    <property type="match status" value="6"/>
</dbReference>
<evidence type="ECO:0000313" key="5">
    <source>
        <dbReference type="EMBL" id="TKS80375.1"/>
    </source>
</evidence>
<evidence type="ECO:0000313" key="6">
    <source>
        <dbReference type="Proteomes" id="UP000298787"/>
    </source>
</evidence>
<reference evidence="5 6" key="1">
    <citation type="submission" date="2019-01" db="EMBL/GenBank/DDBJ databases">
        <title>Genome Assembly of Collichthys lucidus.</title>
        <authorList>
            <person name="Cai M."/>
            <person name="Xiao S."/>
        </authorList>
    </citation>
    <scope>NUCLEOTIDE SEQUENCE [LARGE SCALE GENOMIC DNA]</scope>
    <source>
        <strain evidence="5">JT15FE1705JMU</strain>
        <tissue evidence="5">Muscle</tissue>
    </source>
</reference>
<dbReference type="InterPro" id="IPR001611">
    <property type="entry name" value="Leu-rich_rpt"/>
</dbReference>
<keyword evidence="6" id="KW-1185">Reference proteome</keyword>
<dbReference type="Pfam" id="PF13855">
    <property type="entry name" value="LRR_8"/>
    <property type="match status" value="2"/>
</dbReference>
<sequence>MLQTRPDAPDTTQALLLTEGSISTVQPASLSDLSNITVIVLSHNHISVLGEQSFRNLPVLHTLLLDHNLLTSQALQGGALTNLTRLEVLALGHNLISMIRGGWFKGSEALRSLKLDGNLLTSLDSGSFPVDDLKHLESLDLSDNLIHHLDRSSFIGLVSLQTLDLSRNRLSSAPAEAFSYLSWLTKLNLDLNSWNCSCEMLDLATFLSTYMQQPGQILYNGRRMVCVNADNPAVTTVLELTEANCVPSNQNITVKIEPRSSVTPQLYARDLAITAVICFIGEKGDKGKWSAH</sequence>
<dbReference type="InterPro" id="IPR032675">
    <property type="entry name" value="LRR_dom_sf"/>
</dbReference>
<dbReference type="GO" id="GO:0005886">
    <property type="term" value="C:plasma membrane"/>
    <property type="evidence" value="ECO:0007669"/>
    <property type="project" value="TreeGrafter"/>
</dbReference>
<keyword evidence="2" id="KW-0732">Signal</keyword>
<dbReference type="InterPro" id="IPR000483">
    <property type="entry name" value="Cys-rich_flank_reg_C"/>
</dbReference>
<evidence type="ECO:0000259" key="4">
    <source>
        <dbReference type="SMART" id="SM00082"/>
    </source>
</evidence>
<dbReference type="PRINTS" id="PR00019">
    <property type="entry name" value="LEURICHRPT"/>
</dbReference>
<feature type="domain" description="LRRCT" evidence="4">
    <location>
        <begin position="192"/>
        <end position="246"/>
    </location>
</feature>
<proteinExistence type="predicted"/>